<organism evidence="4 5">
    <name type="scientific">Desulfatibacillum aliphaticivorans</name>
    <dbReference type="NCBI Taxonomy" id="218208"/>
    <lineage>
        <taxon>Bacteria</taxon>
        <taxon>Pseudomonadati</taxon>
        <taxon>Thermodesulfobacteriota</taxon>
        <taxon>Desulfobacteria</taxon>
        <taxon>Desulfobacterales</taxon>
        <taxon>Desulfatibacillaceae</taxon>
        <taxon>Desulfatibacillum</taxon>
    </lineage>
</organism>
<proteinExistence type="predicted"/>
<dbReference type="InterPro" id="IPR019734">
    <property type="entry name" value="TPR_rpt"/>
</dbReference>
<feature type="repeat" description="TPR" evidence="3">
    <location>
        <begin position="132"/>
        <end position="165"/>
    </location>
</feature>
<keyword evidence="1" id="KW-0677">Repeat</keyword>
<dbReference type="KEGG" id="dal:Dalk_3428"/>
<dbReference type="Pfam" id="PF00515">
    <property type="entry name" value="TPR_1"/>
    <property type="match status" value="1"/>
</dbReference>
<dbReference type="SUPFAM" id="SSF48452">
    <property type="entry name" value="TPR-like"/>
    <property type="match status" value="1"/>
</dbReference>
<dbReference type="HOGENOM" id="CLU_1025732_0_0_7"/>
<evidence type="ECO:0000313" key="5">
    <source>
        <dbReference type="Proteomes" id="UP000000739"/>
    </source>
</evidence>
<evidence type="ECO:0000313" key="4">
    <source>
        <dbReference type="EMBL" id="ACL05116.1"/>
    </source>
</evidence>
<dbReference type="AlphaFoldDB" id="B8FLH0"/>
<keyword evidence="5" id="KW-1185">Reference proteome</keyword>
<dbReference type="PANTHER" id="PTHR44858:SF1">
    <property type="entry name" value="UDP-N-ACETYLGLUCOSAMINE--PEPTIDE N-ACETYLGLUCOSAMINYLTRANSFERASE SPINDLY-RELATED"/>
    <property type="match status" value="1"/>
</dbReference>
<dbReference type="eggNOG" id="COG0457">
    <property type="taxonomic scope" value="Bacteria"/>
</dbReference>
<dbReference type="InterPro" id="IPR011990">
    <property type="entry name" value="TPR-like_helical_dom_sf"/>
</dbReference>
<dbReference type="GO" id="GO:0009279">
    <property type="term" value="C:cell outer membrane"/>
    <property type="evidence" value="ECO:0007669"/>
    <property type="project" value="TreeGrafter"/>
</dbReference>
<accession>B8FLH0</accession>
<dbReference type="SMART" id="SM00028">
    <property type="entry name" value="TPR"/>
    <property type="match status" value="6"/>
</dbReference>
<dbReference type="PROSITE" id="PS50005">
    <property type="entry name" value="TPR"/>
    <property type="match status" value="4"/>
</dbReference>
<dbReference type="Gene3D" id="1.25.40.10">
    <property type="entry name" value="Tetratricopeptide repeat domain"/>
    <property type="match status" value="3"/>
</dbReference>
<keyword evidence="2 3" id="KW-0802">TPR repeat</keyword>
<dbReference type="Proteomes" id="UP000000739">
    <property type="component" value="Chromosome"/>
</dbReference>
<feature type="repeat" description="TPR" evidence="3">
    <location>
        <begin position="235"/>
        <end position="268"/>
    </location>
</feature>
<name>B8FLH0_DESAL</name>
<protein>
    <submittedName>
        <fullName evidence="4">Tetratricopeptide TPR_2 repeat protein</fullName>
    </submittedName>
</protein>
<reference evidence="4 5" key="1">
    <citation type="journal article" date="2012" name="Environ. Microbiol.">
        <title>The genome sequence of Desulfatibacillum alkenivorans AK-01: a blueprint for anaerobic alkane oxidation.</title>
        <authorList>
            <person name="Callaghan A.V."/>
            <person name="Morris B.E."/>
            <person name="Pereira I.A."/>
            <person name="McInerney M.J."/>
            <person name="Austin R.N."/>
            <person name="Groves J.T."/>
            <person name="Kukor J.J."/>
            <person name="Suflita J.M."/>
            <person name="Young L.Y."/>
            <person name="Zylstra G.J."/>
            <person name="Wawrik B."/>
        </authorList>
    </citation>
    <scope>NUCLEOTIDE SEQUENCE [LARGE SCALE GENOMIC DNA]</scope>
    <source>
        <strain evidence="4 5">AK-01</strain>
    </source>
</reference>
<feature type="repeat" description="TPR" evidence="3">
    <location>
        <begin position="98"/>
        <end position="131"/>
    </location>
</feature>
<gene>
    <name evidence="4" type="ordered locus">Dalk_3428</name>
</gene>
<evidence type="ECO:0000256" key="3">
    <source>
        <dbReference type="PROSITE-ProRule" id="PRU00339"/>
    </source>
</evidence>
<dbReference type="GO" id="GO:0046813">
    <property type="term" value="P:receptor-mediated virion attachment to host cell"/>
    <property type="evidence" value="ECO:0007669"/>
    <property type="project" value="TreeGrafter"/>
</dbReference>
<dbReference type="Pfam" id="PF13174">
    <property type="entry name" value="TPR_6"/>
    <property type="match status" value="1"/>
</dbReference>
<sequence length="271" mass="30302">MVLVHKHLNLLLGVQEALLVMPDILVTLKKTAARCLLAAVICVWTASCASGPAKDGPIPGASYFDRAIFSESKGRHLAAIEQYTRYLEMNQNSPEYAAPALNNRGTLYWVLGRYDEALQDFDKAVDMQPDSALNYINRGNVYADMGDVERAIEDYNQAITLDPNNGLAYSNRGLAWSSLKRFDQAIPDLDKAIAFGHEGVYKSLMKRGVIRYGTKDYNGAVEDFSRVIKMHPGFTEAYYFRGLAYQQLNEAEKAQTDLQTAMDLQKALEKQ</sequence>
<dbReference type="EMBL" id="CP001322">
    <property type="protein sequence ID" value="ACL05116.1"/>
    <property type="molecule type" value="Genomic_DNA"/>
</dbReference>
<dbReference type="InterPro" id="IPR050498">
    <property type="entry name" value="Ycf3"/>
</dbReference>
<feature type="repeat" description="TPR" evidence="3">
    <location>
        <begin position="201"/>
        <end position="234"/>
    </location>
</feature>
<dbReference type="PROSITE" id="PS50293">
    <property type="entry name" value="TPR_REGION"/>
    <property type="match status" value="2"/>
</dbReference>
<evidence type="ECO:0000256" key="2">
    <source>
        <dbReference type="ARBA" id="ARBA00022803"/>
    </source>
</evidence>
<dbReference type="Pfam" id="PF13181">
    <property type="entry name" value="TPR_8"/>
    <property type="match status" value="1"/>
</dbReference>
<dbReference type="Pfam" id="PF13414">
    <property type="entry name" value="TPR_11"/>
    <property type="match status" value="1"/>
</dbReference>
<evidence type="ECO:0000256" key="1">
    <source>
        <dbReference type="ARBA" id="ARBA00022737"/>
    </source>
</evidence>
<dbReference type="PANTHER" id="PTHR44858">
    <property type="entry name" value="TETRATRICOPEPTIDE REPEAT PROTEIN 6"/>
    <property type="match status" value="1"/>
</dbReference>